<dbReference type="RefSeq" id="XP_071939985.1">
    <property type="nucleotide sequence ID" value="XM_072083884.1"/>
</dbReference>
<sequence>MTLRSGKKVEGSQLVVPKGKSDEQIEKEFEEEGGGNSNPKIISDSLVNHKSNTPPFPNRLGKPRKPEKEKEILEMFRKVEINIPLLNVIKQVPKYVRFLKDLCTNKRRLRGDERVVMGENVSAILERKFPPKCRDPGMFMIPFKMGNTTIKKAMLDLGASINVISKTIYALLNFGPLKETRIIIQLADRTYAYLDGLVEDVLVQVNKLVFPTDFYVLDMRDEKSVNPLPILLGRHFLNTARTKIDVNKGTLSMKFDRKTVHFNIFDAMRYPKESNSIFALSVIDPLVKGVFEFDGKNEQKITLTKHLELGATLDVELSDELRHMVEALHSLPSISLRYELATLFTPETHQKLLSSIVQAPKLKLEPFPSHLKYVFLGDKETLLVIIFAHLSPSQEDKLVRLIQDYKKAIGWTIANIKGISPSFCMHRIRLEEDAKLVRQA</sequence>
<accession>A0ABM4X7G7</accession>
<organism evidence="2 3">
    <name type="scientific">Coffea arabica</name>
    <name type="common">Arabian coffee</name>
    <dbReference type="NCBI Taxonomy" id="13443"/>
    <lineage>
        <taxon>Eukaryota</taxon>
        <taxon>Viridiplantae</taxon>
        <taxon>Streptophyta</taxon>
        <taxon>Embryophyta</taxon>
        <taxon>Tracheophyta</taxon>
        <taxon>Spermatophyta</taxon>
        <taxon>Magnoliopsida</taxon>
        <taxon>eudicotyledons</taxon>
        <taxon>Gunneridae</taxon>
        <taxon>Pentapetalae</taxon>
        <taxon>asterids</taxon>
        <taxon>lamiids</taxon>
        <taxon>Gentianales</taxon>
        <taxon>Rubiaceae</taxon>
        <taxon>Ixoroideae</taxon>
        <taxon>Gardenieae complex</taxon>
        <taxon>Bertiereae - Coffeeae clade</taxon>
        <taxon>Coffeeae</taxon>
        <taxon>Coffea</taxon>
    </lineage>
</organism>
<dbReference type="Proteomes" id="UP001652660">
    <property type="component" value="Chromosome 3e"/>
</dbReference>
<proteinExistence type="predicted"/>
<dbReference type="GeneID" id="113737639"/>
<feature type="compositionally biased region" description="Polar residues" evidence="1">
    <location>
        <begin position="37"/>
        <end position="53"/>
    </location>
</feature>
<dbReference type="PANTHER" id="PTHR33067">
    <property type="entry name" value="RNA-DIRECTED DNA POLYMERASE-RELATED"/>
    <property type="match status" value="1"/>
</dbReference>
<dbReference type="PANTHER" id="PTHR33067:SF15">
    <property type="entry name" value="RNA-DIRECTED DNA POLYMERASE"/>
    <property type="match status" value="1"/>
</dbReference>
<gene>
    <name evidence="3" type="primary">LOC113737639</name>
</gene>
<keyword evidence="2" id="KW-1185">Reference proteome</keyword>
<feature type="region of interest" description="Disordered" evidence="1">
    <location>
        <begin position="1"/>
        <end position="65"/>
    </location>
</feature>
<protein>
    <recommendedName>
        <fullName evidence="4">Aspartic peptidase DDI1-type domain-containing protein</fullName>
    </recommendedName>
</protein>
<dbReference type="Gene3D" id="2.40.70.10">
    <property type="entry name" value="Acid Proteases"/>
    <property type="match status" value="1"/>
</dbReference>
<evidence type="ECO:0000256" key="1">
    <source>
        <dbReference type="SAM" id="MobiDB-lite"/>
    </source>
</evidence>
<dbReference type="SUPFAM" id="SSF50630">
    <property type="entry name" value="Acid proteases"/>
    <property type="match status" value="1"/>
</dbReference>
<evidence type="ECO:0000313" key="2">
    <source>
        <dbReference type="Proteomes" id="UP001652660"/>
    </source>
</evidence>
<name>A0ABM4X7G7_COFAR</name>
<dbReference type="CDD" id="cd00303">
    <property type="entry name" value="retropepsin_like"/>
    <property type="match status" value="1"/>
</dbReference>
<evidence type="ECO:0008006" key="4">
    <source>
        <dbReference type="Google" id="ProtNLM"/>
    </source>
</evidence>
<dbReference type="InterPro" id="IPR021109">
    <property type="entry name" value="Peptidase_aspartic_dom_sf"/>
</dbReference>
<reference evidence="3" key="1">
    <citation type="submission" date="2025-08" db="UniProtKB">
        <authorList>
            <consortium name="RefSeq"/>
        </authorList>
    </citation>
    <scope>IDENTIFICATION</scope>
    <source>
        <tissue evidence="3">Leaves</tissue>
    </source>
</reference>
<evidence type="ECO:0000313" key="3">
    <source>
        <dbReference type="RefSeq" id="XP_071939985.1"/>
    </source>
</evidence>